<evidence type="ECO:0000256" key="7">
    <source>
        <dbReference type="RuleBase" id="RU003330"/>
    </source>
</evidence>
<dbReference type="PRINTS" id="PR00094">
    <property type="entry name" value="ADENYLTKNASE"/>
</dbReference>
<dbReference type="InterPro" id="IPR027417">
    <property type="entry name" value="P-loop_NTPase"/>
</dbReference>
<protein>
    <recommendedName>
        <fullName evidence="2">adenylate kinase</fullName>
        <ecNumber evidence="2">2.7.4.3</ecNumber>
    </recommendedName>
    <alternativeName>
        <fullName evidence="6">ATP:AMP phosphotransferase</fullName>
    </alternativeName>
</protein>
<dbReference type="EC" id="2.7.4.3" evidence="2"/>
<keyword evidence="4" id="KW-0547">Nucleotide-binding</keyword>
<dbReference type="PANTHER" id="PTHR23359">
    <property type="entry name" value="NUCLEOTIDE KINASE"/>
    <property type="match status" value="1"/>
</dbReference>
<organism evidence="8 9">
    <name type="scientific">Acacia crassicarpa</name>
    <name type="common">northern wattle</name>
    <dbReference type="NCBI Taxonomy" id="499986"/>
    <lineage>
        <taxon>Eukaryota</taxon>
        <taxon>Viridiplantae</taxon>
        <taxon>Streptophyta</taxon>
        <taxon>Embryophyta</taxon>
        <taxon>Tracheophyta</taxon>
        <taxon>Spermatophyta</taxon>
        <taxon>Magnoliopsida</taxon>
        <taxon>eudicotyledons</taxon>
        <taxon>Gunneridae</taxon>
        <taxon>Pentapetalae</taxon>
        <taxon>rosids</taxon>
        <taxon>fabids</taxon>
        <taxon>Fabales</taxon>
        <taxon>Fabaceae</taxon>
        <taxon>Caesalpinioideae</taxon>
        <taxon>mimosoid clade</taxon>
        <taxon>Acacieae</taxon>
        <taxon>Acacia</taxon>
    </lineage>
</organism>
<keyword evidence="9" id="KW-1185">Reference proteome</keyword>
<dbReference type="Pfam" id="PF00406">
    <property type="entry name" value="ADK"/>
    <property type="match status" value="1"/>
</dbReference>
<dbReference type="GO" id="GO:0004017">
    <property type="term" value="F:AMP kinase activity"/>
    <property type="evidence" value="ECO:0007669"/>
    <property type="project" value="UniProtKB-EC"/>
</dbReference>
<dbReference type="AlphaFoldDB" id="A0AAE1JNN3"/>
<accession>A0AAE1JNN3</accession>
<dbReference type="Proteomes" id="UP001293593">
    <property type="component" value="Unassembled WGS sequence"/>
</dbReference>
<keyword evidence="5 7" id="KW-0418">Kinase</keyword>
<evidence type="ECO:0000313" key="8">
    <source>
        <dbReference type="EMBL" id="KAK4272176.1"/>
    </source>
</evidence>
<keyword evidence="3 7" id="KW-0808">Transferase</keyword>
<comment type="caution">
    <text evidence="8">The sequence shown here is derived from an EMBL/GenBank/DDBJ whole genome shotgun (WGS) entry which is preliminary data.</text>
</comment>
<comment type="similarity">
    <text evidence="1 7">Belongs to the adenylate kinase family.</text>
</comment>
<evidence type="ECO:0000256" key="5">
    <source>
        <dbReference type="ARBA" id="ARBA00022777"/>
    </source>
</evidence>
<evidence type="ECO:0000256" key="3">
    <source>
        <dbReference type="ARBA" id="ARBA00022679"/>
    </source>
</evidence>
<gene>
    <name evidence="8" type="ORF">QN277_020764</name>
</gene>
<dbReference type="CDD" id="cd01428">
    <property type="entry name" value="ADK"/>
    <property type="match status" value="1"/>
</dbReference>
<dbReference type="InterPro" id="IPR000850">
    <property type="entry name" value="Adenylat/UMP-CMP_kin"/>
</dbReference>
<name>A0AAE1JNN3_9FABA</name>
<evidence type="ECO:0000256" key="1">
    <source>
        <dbReference type="ARBA" id="ARBA00007220"/>
    </source>
</evidence>
<dbReference type="SUPFAM" id="SSF52540">
    <property type="entry name" value="P-loop containing nucleoside triphosphate hydrolases"/>
    <property type="match status" value="1"/>
</dbReference>
<proteinExistence type="inferred from homology"/>
<dbReference type="Gene3D" id="3.40.50.300">
    <property type="entry name" value="P-loop containing nucleotide triphosphate hydrolases"/>
    <property type="match status" value="1"/>
</dbReference>
<evidence type="ECO:0000256" key="4">
    <source>
        <dbReference type="ARBA" id="ARBA00022741"/>
    </source>
</evidence>
<sequence>MAAISRLRVVAPMFRPLRFLSNRSFGSAAVAVHYDYDDYEEEEEEQYQLCKPSAMADTEGSAPERGVQWVMIGEPGSKRHVFAERLSKLLEVPHISMATLLSQDLSPRSSLYQQIANALDKGKLVPEEIIFRLLTKRLEEGYSRGETGFILNGIPRTRMQAEILDHMVRVDLVVNFKCSEQNFATKNLRAQRFNPSREYLSMDSKLLRQDPSKYTHCGSSWRENVHDHTEECKLLEEYYREQQKLINVEAAGGPGETWLGLLAALHLQHIDAVTSSQKLTA</sequence>
<evidence type="ECO:0000256" key="6">
    <source>
        <dbReference type="ARBA" id="ARBA00031517"/>
    </source>
</evidence>
<dbReference type="GO" id="GO:0005524">
    <property type="term" value="F:ATP binding"/>
    <property type="evidence" value="ECO:0007669"/>
    <property type="project" value="InterPro"/>
</dbReference>
<dbReference type="EMBL" id="JAWXYG010000005">
    <property type="protein sequence ID" value="KAK4272176.1"/>
    <property type="molecule type" value="Genomic_DNA"/>
</dbReference>
<evidence type="ECO:0000256" key="2">
    <source>
        <dbReference type="ARBA" id="ARBA00012955"/>
    </source>
</evidence>
<evidence type="ECO:0000313" key="9">
    <source>
        <dbReference type="Proteomes" id="UP001293593"/>
    </source>
</evidence>
<reference evidence="8" key="1">
    <citation type="submission" date="2023-10" db="EMBL/GenBank/DDBJ databases">
        <title>Chromosome-level genome of the transformable northern wattle, Acacia crassicarpa.</title>
        <authorList>
            <person name="Massaro I."/>
            <person name="Sinha N.R."/>
            <person name="Poethig S."/>
            <person name="Leichty A.R."/>
        </authorList>
    </citation>
    <scope>NUCLEOTIDE SEQUENCE</scope>
    <source>
        <strain evidence="8">Acra3RX</strain>
        <tissue evidence="8">Leaf</tissue>
    </source>
</reference>